<name>A0A0E9XWQ2_ANGAN</name>
<sequence length="31" mass="3151">MAISTMCIGSVVSAPETCRTSSSLTDTSSIN</sequence>
<accession>A0A0E9XWQ2</accession>
<dbReference type="EMBL" id="GBXM01001420">
    <property type="protein sequence ID" value="JAI07158.1"/>
    <property type="molecule type" value="Transcribed_RNA"/>
</dbReference>
<evidence type="ECO:0000313" key="1">
    <source>
        <dbReference type="EMBL" id="JAI07158.1"/>
    </source>
</evidence>
<reference evidence="1" key="2">
    <citation type="journal article" date="2015" name="Fish Shellfish Immunol.">
        <title>Early steps in the European eel (Anguilla anguilla)-Vibrio vulnificus interaction in the gills: Role of the RtxA13 toxin.</title>
        <authorList>
            <person name="Callol A."/>
            <person name="Pajuelo D."/>
            <person name="Ebbesson L."/>
            <person name="Teles M."/>
            <person name="MacKenzie S."/>
            <person name="Amaro C."/>
        </authorList>
    </citation>
    <scope>NUCLEOTIDE SEQUENCE</scope>
</reference>
<reference evidence="1" key="1">
    <citation type="submission" date="2014-11" db="EMBL/GenBank/DDBJ databases">
        <authorList>
            <person name="Amaro Gonzalez C."/>
        </authorList>
    </citation>
    <scope>NUCLEOTIDE SEQUENCE</scope>
</reference>
<dbReference type="AlphaFoldDB" id="A0A0E9XWQ2"/>
<protein>
    <submittedName>
        <fullName evidence="1">Uncharacterized protein</fullName>
    </submittedName>
</protein>
<organism evidence="1">
    <name type="scientific">Anguilla anguilla</name>
    <name type="common">European freshwater eel</name>
    <name type="synonym">Muraena anguilla</name>
    <dbReference type="NCBI Taxonomy" id="7936"/>
    <lineage>
        <taxon>Eukaryota</taxon>
        <taxon>Metazoa</taxon>
        <taxon>Chordata</taxon>
        <taxon>Craniata</taxon>
        <taxon>Vertebrata</taxon>
        <taxon>Euteleostomi</taxon>
        <taxon>Actinopterygii</taxon>
        <taxon>Neopterygii</taxon>
        <taxon>Teleostei</taxon>
        <taxon>Anguilliformes</taxon>
        <taxon>Anguillidae</taxon>
        <taxon>Anguilla</taxon>
    </lineage>
</organism>
<proteinExistence type="predicted"/>